<keyword evidence="7" id="KW-0968">Cytoplasmic vesicle</keyword>
<evidence type="ECO:0000256" key="5">
    <source>
        <dbReference type="ARBA" id="ARBA00022729"/>
    </source>
</evidence>
<feature type="compositionally biased region" description="Polar residues" evidence="9">
    <location>
        <begin position="88"/>
        <end position="98"/>
    </location>
</feature>
<evidence type="ECO:0000256" key="4">
    <source>
        <dbReference type="ARBA" id="ARBA00022473"/>
    </source>
</evidence>
<dbReference type="eggNOG" id="ENOG502SG7W">
    <property type="taxonomic scope" value="Eukaryota"/>
</dbReference>
<feature type="region of interest" description="Disordered" evidence="9">
    <location>
        <begin position="143"/>
        <end position="190"/>
    </location>
</feature>
<accession>G5C6T0</accession>
<sequence length="385" mass="43374">MKSVVLLVALLLWPASARAFPASRSLTVSPNEERNLNHYVQVLENLILRVPTKEPDGEKKSVSPNHVYSPDLPVSRPKALSTLRDALTENTDPTNGHSTAFPATGPTQGPESKKPTESMAFWSIRPNNVSIVLHTEEPYIEKEPEPEPVMKHTEASRSSPFTTRSSTSPPVITTPSSTDLEMSTESEDVPQLWGENLEESTEHHSQAMNNDDILRKISCIHSQLQQPSLNDKNDPEYKVEIEAFMENLKGSLALATAAEHRLEKMYKSHVFSEGQTSERTYDIETVINMLYNSRCKLSKYLDIKYVPPEMREKATTVFNTLKNILWVGQEDTKNLIKKLLRNNRKGRGFRSVVSPPAVQAQGPEFDPRYQKNPNNIKMLSLLDTP</sequence>
<comment type="function">
    <text evidence="1">Involved in fertilization ability of sperm.</text>
</comment>
<evidence type="ECO:0000256" key="2">
    <source>
        <dbReference type="ARBA" id="ARBA00004218"/>
    </source>
</evidence>
<protein>
    <recommendedName>
        <fullName evidence="3">Sperm equatorial segment protein 1</fullName>
    </recommendedName>
</protein>
<dbReference type="Proteomes" id="UP000006813">
    <property type="component" value="Unassembled WGS sequence"/>
</dbReference>
<dbReference type="PANTHER" id="PTHR31667:SF2">
    <property type="entry name" value="SPERM EQUATORIAL SEGMENT PROTEIN 1"/>
    <property type="match status" value="1"/>
</dbReference>
<dbReference type="PANTHER" id="PTHR31667">
    <property type="entry name" value="SPERM EQUATORIAL SEGMENT PROTEIN 1"/>
    <property type="match status" value="1"/>
</dbReference>
<keyword evidence="5 10" id="KW-0732">Signal</keyword>
<feature type="compositionally biased region" description="Low complexity" evidence="9">
    <location>
        <begin position="156"/>
        <end position="178"/>
    </location>
</feature>
<evidence type="ECO:0000313" key="11">
    <source>
        <dbReference type="EMBL" id="EHB17241.1"/>
    </source>
</evidence>
<dbReference type="InParanoid" id="G5C6T0"/>
<evidence type="ECO:0000256" key="6">
    <source>
        <dbReference type="ARBA" id="ARBA00023180"/>
    </source>
</evidence>
<dbReference type="GO" id="GO:0007340">
    <property type="term" value="P:acrosome reaction"/>
    <property type="evidence" value="ECO:0007669"/>
    <property type="project" value="InterPro"/>
</dbReference>
<dbReference type="Pfam" id="PF15754">
    <property type="entry name" value="SPESP1"/>
    <property type="match status" value="1"/>
</dbReference>
<keyword evidence="6" id="KW-0325">Glycoprotein</keyword>
<evidence type="ECO:0000256" key="9">
    <source>
        <dbReference type="SAM" id="MobiDB-lite"/>
    </source>
</evidence>
<evidence type="ECO:0000256" key="7">
    <source>
        <dbReference type="ARBA" id="ARBA00023329"/>
    </source>
</evidence>
<feature type="region of interest" description="Disordered" evidence="9">
    <location>
        <begin position="54"/>
        <end position="76"/>
    </location>
</feature>
<name>G5C6T0_HETGA</name>
<dbReference type="EMBL" id="JH173573">
    <property type="protein sequence ID" value="EHB17241.1"/>
    <property type="molecule type" value="Genomic_DNA"/>
</dbReference>
<dbReference type="InterPro" id="IPR026743">
    <property type="entry name" value="Equatorial_segment"/>
</dbReference>
<evidence type="ECO:0000256" key="10">
    <source>
        <dbReference type="SAM" id="SignalP"/>
    </source>
</evidence>
<feature type="region of interest" description="Disordered" evidence="9">
    <location>
        <begin position="88"/>
        <end position="116"/>
    </location>
</feature>
<dbReference type="GO" id="GO:0007342">
    <property type="term" value="P:fusion of sperm to egg plasma membrane involved in single fertilization"/>
    <property type="evidence" value="ECO:0007669"/>
    <property type="project" value="InterPro"/>
</dbReference>
<feature type="signal peptide" evidence="10">
    <location>
        <begin position="1"/>
        <end position="19"/>
    </location>
</feature>
<proteinExistence type="inferred from homology"/>
<keyword evidence="4" id="KW-0217">Developmental protein</keyword>
<evidence type="ECO:0000256" key="8">
    <source>
        <dbReference type="ARBA" id="ARBA00025763"/>
    </source>
</evidence>
<dbReference type="AlphaFoldDB" id="G5C6T0"/>
<feature type="chain" id="PRO_5003475167" description="Sperm equatorial segment protein 1" evidence="10">
    <location>
        <begin position="20"/>
        <end position="385"/>
    </location>
</feature>
<comment type="subcellular location">
    <subcellularLocation>
        <location evidence="2">Cytoplasmic vesicle</location>
        <location evidence="2">Secretory vesicle</location>
        <location evidence="2">Acrosome</location>
    </subcellularLocation>
</comment>
<feature type="compositionally biased region" description="Basic and acidic residues" evidence="9">
    <location>
        <begin position="143"/>
        <end position="155"/>
    </location>
</feature>
<organism evidence="11 12">
    <name type="scientific">Heterocephalus glaber</name>
    <name type="common">Naked mole rat</name>
    <dbReference type="NCBI Taxonomy" id="10181"/>
    <lineage>
        <taxon>Eukaryota</taxon>
        <taxon>Metazoa</taxon>
        <taxon>Chordata</taxon>
        <taxon>Craniata</taxon>
        <taxon>Vertebrata</taxon>
        <taxon>Euteleostomi</taxon>
        <taxon>Mammalia</taxon>
        <taxon>Eutheria</taxon>
        <taxon>Euarchontoglires</taxon>
        <taxon>Glires</taxon>
        <taxon>Rodentia</taxon>
        <taxon>Hystricomorpha</taxon>
        <taxon>Bathyergidae</taxon>
        <taxon>Heterocephalus</taxon>
    </lineage>
</organism>
<comment type="similarity">
    <text evidence="8">Belongs to the SPESP1 family.</text>
</comment>
<evidence type="ECO:0000256" key="1">
    <source>
        <dbReference type="ARBA" id="ARBA00003615"/>
    </source>
</evidence>
<dbReference type="GO" id="GO:0001669">
    <property type="term" value="C:acrosomal vesicle"/>
    <property type="evidence" value="ECO:0007669"/>
    <property type="project" value="UniProtKB-SubCell"/>
</dbReference>
<evidence type="ECO:0000313" key="12">
    <source>
        <dbReference type="Proteomes" id="UP000006813"/>
    </source>
</evidence>
<reference evidence="11 12" key="1">
    <citation type="journal article" date="2011" name="Nature">
        <title>Genome sequencing reveals insights into physiology and longevity of the naked mole rat.</title>
        <authorList>
            <person name="Kim E.B."/>
            <person name="Fang X."/>
            <person name="Fushan A.A."/>
            <person name="Huang Z."/>
            <person name="Lobanov A.V."/>
            <person name="Han L."/>
            <person name="Marino S.M."/>
            <person name="Sun X."/>
            <person name="Turanov A.A."/>
            <person name="Yang P."/>
            <person name="Yim S.H."/>
            <person name="Zhao X."/>
            <person name="Kasaikina M.V."/>
            <person name="Stoletzki N."/>
            <person name="Peng C."/>
            <person name="Polak P."/>
            <person name="Xiong Z."/>
            <person name="Kiezun A."/>
            <person name="Zhu Y."/>
            <person name="Chen Y."/>
            <person name="Kryukov G.V."/>
            <person name="Zhang Q."/>
            <person name="Peshkin L."/>
            <person name="Yang L."/>
            <person name="Bronson R.T."/>
            <person name="Buffenstein R."/>
            <person name="Wang B."/>
            <person name="Han C."/>
            <person name="Li Q."/>
            <person name="Chen L."/>
            <person name="Zhao W."/>
            <person name="Sunyaev S.R."/>
            <person name="Park T.J."/>
            <person name="Zhang G."/>
            <person name="Wang J."/>
            <person name="Gladyshev V.N."/>
        </authorList>
    </citation>
    <scope>NUCLEOTIDE SEQUENCE [LARGE SCALE GENOMIC DNA]</scope>
</reference>
<evidence type="ECO:0000256" key="3">
    <source>
        <dbReference type="ARBA" id="ARBA00020783"/>
    </source>
</evidence>
<dbReference type="STRING" id="10181.G5C6T0"/>
<gene>
    <name evidence="11" type="ORF">GW7_09955</name>
</gene>
<dbReference type="FunCoup" id="G5C6T0">
    <property type="interactions" value="267"/>
</dbReference>